<protein>
    <recommendedName>
        <fullName evidence="3">N-acetyltransferase domain-containing protein</fullName>
    </recommendedName>
</protein>
<evidence type="ECO:0008006" key="3">
    <source>
        <dbReference type="Google" id="ProtNLM"/>
    </source>
</evidence>
<comment type="caution">
    <text evidence="1">The sequence shown here is derived from an EMBL/GenBank/DDBJ whole genome shotgun (WGS) entry which is preliminary data.</text>
</comment>
<organism evidence="1 2">
    <name type="scientific">Balneicella halophila</name>
    <dbReference type="NCBI Taxonomy" id="1537566"/>
    <lineage>
        <taxon>Bacteria</taxon>
        <taxon>Pseudomonadati</taxon>
        <taxon>Bacteroidota</taxon>
        <taxon>Bacteroidia</taxon>
        <taxon>Bacteroidales</taxon>
        <taxon>Balneicellaceae</taxon>
        <taxon>Balneicella</taxon>
    </lineage>
</organism>
<dbReference type="OrthoDB" id="9806005at2"/>
<dbReference type="RefSeq" id="WP_116495812.1">
    <property type="nucleotide sequence ID" value="NZ_QENZ01000003.1"/>
</dbReference>
<reference evidence="1 2" key="1">
    <citation type="submission" date="2018-05" db="EMBL/GenBank/DDBJ databases">
        <title>Genomic Encyclopedia of Type Strains, Phase IV (KMG-IV): sequencing the most valuable type-strain genomes for metagenomic binning, comparative biology and taxonomic classification.</title>
        <authorList>
            <person name="Goeker M."/>
        </authorList>
    </citation>
    <scope>NUCLEOTIDE SEQUENCE [LARGE SCALE GENOMIC DNA]</scope>
    <source>
        <strain evidence="1 2">DSM 28579</strain>
    </source>
</reference>
<dbReference type="Gene3D" id="3.40.630.30">
    <property type="match status" value="1"/>
</dbReference>
<accession>A0A7L4UR67</accession>
<dbReference type="InterPro" id="IPR039968">
    <property type="entry name" value="BcerS-like"/>
</dbReference>
<dbReference type="Proteomes" id="UP000251835">
    <property type="component" value="Unassembled WGS sequence"/>
</dbReference>
<dbReference type="PANTHER" id="PTHR41368:SF1">
    <property type="entry name" value="PROTEIN YGHO"/>
    <property type="match status" value="1"/>
</dbReference>
<proteinExistence type="predicted"/>
<dbReference type="InterPro" id="IPR016181">
    <property type="entry name" value="Acyl_CoA_acyltransferase"/>
</dbReference>
<dbReference type="PANTHER" id="PTHR41368">
    <property type="entry name" value="PROTEIN YGHO"/>
    <property type="match status" value="1"/>
</dbReference>
<dbReference type="AlphaFoldDB" id="A0A7L4UR67"/>
<sequence length="393" mass="47029">MSRYNLVPVTNEEESKEFIQLTKTLYKGVKNYVQPIDDDIAHVFDPAKNEFFKHGECTRWILQDAQGKTVGRVAAFIDRNILDVYGQPTGGMGFFECINDQDAAFRLFDACKEWLQVRNIEAMDGPVNFGPRLQWWGLHTEGDQRPVYGMFYHHSYYKTFFEDYGFQVFFKQFNYRTELCEKSLNRIVLLKAKRVYRDKKFHTEFFDKKNIDKYIQDFTTVYNNTWVGEIPGVEEMTVEEVRETFEAMKPLLEERYVIFAYYDNKPVGFFVMVPDANEIIKHVNGKFNLKAKLYFLWYKYFQRDKTVIGQIFGVDRAFQGRGVEAILIEKFSQVIFTGKEKYKYLEFNWIGDFNPRMQHMMEEHLNAKIYKTYITYRYLFDRTKEFKRAEILK</sequence>
<evidence type="ECO:0000313" key="1">
    <source>
        <dbReference type="EMBL" id="PVX52268.1"/>
    </source>
</evidence>
<keyword evidence="2" id="KW-1185">Reference proteome</keyword>
<name>A0A7L4UR67_BALHA</name>
<evidence type="ECO:0000313" key="2">
    <source>
        <dbReference type="Proteomes" id="UP000251835"/>
    </source>
</evidence>
<dbReference type="SUPFAM" id="SSF55729">
    <property type="entry name" value="Acyl-CoA N-acyltransferases (Nat)"/>
    <property type="match status" value="1"/>
</dbReference>
<gene>
    <name evidence="1" type="ORF">C7377_0577</name>
</gene>
<dbReference type="EMBL" id="QENZ01000003">
    <property type="protein sequence ID" value="PVX52268.1"/>
    <property type="molecule type" value="Genomic_DNA"/>
</dbReference>